<dbReference type="PANTHER" id="PTHR30592:SF1">
    <property type="entry name" value="SULFUR CARRIER PROTEIN FDHD"/>
    <property type="match status" value="1"/>
</dbReference>
<gene>
    <name evidence="3" type="primary">fdhD</name>
    <name evidence="3" type="ORF">GCM10022404_14190</name>
</gene>
<keyword evidence="1" id="KW-0963">Cytoplasm</keyword>
<dbReference type="EMBL" id="BAABDF010000006">
    <property type="protein sequence ID" value="GAA3865070.1"/>
    <property type="molecule type" value="Genomic_DNA"/>
</dbReference>
<dbReference type="Gene3D" id="3.10.20.10">
    <property type="match status" value="1"/>
</dbReference>
<dbReference type="Pfam" id="PF02634">
    <property type="entry name" value="FdhD-NarQ"/>
    <property type="match status" value="1"/>
</dbReference>
<accession>A0ABP7K4F1</accession>
<evidence type="ECO:0000313" key="3">
    <source>
        <dbReference type="EMBL" id="GAA3865070.1"/>
    </source>
</evidence>
<protein>
    <submittedName>
        <fullName evidence="3">Formate dehydrogenase accessory sulfurtransferase FdhD</fullName>
    </submittedName>
</protein>
<evidence type="ECO:0000256" key="1">
    <source>
        <dbReference type="ARBA" id="ARBA00022490"/>
    </source>
</evidence>
<dbReference type="SUPFAM" id="SSF53927">
    <property type="entry name" value="Cytidine deaminase-like"/>
    <property type="match status" value="1"/>
</dbReference>
<reference evidence="4" key="1">
    <citation type="journal article" date="2019" name="Int. J. Syst. Evol. Microbiol.">
        <title>The Global Catalogue of Microorganisms (GCM) 10K type strain sequencing project: providing services to taxonomists for standard genome sequencing and annotation.</title>
        <authorList>
            <consortium name="The Broad Institute Genomics Platform"/>
            <consortium name="The Broad Institute Genome Sequencing Center for Infectious Disease"/>
            <person name="Wu L."/>
            <person name="Ma J."/>
        </authorList>
    </citation>
    <scope>NUCLEOTIDE SEQUENCE [LARGE SCALE GENOMIC DNA]</scope>
    <source>
        <strain evidence="4">JCM 17190</strain>
    </source>
</reference>
<comment type="caution">
    <text evidence="3">The sequence shown here is derived from an EMBL/GenBank/DDBJ whole genome shotgun (WGS) entry which is preliminary data.</text>
</comment>
<evidence type="ECO:0000256" key="2">
    <source>
        <dbReference type="ARBA" id="ARBA00023150"/>
    </source>
</evidence>
<dbReference type="PANTHER" id="PTHR30592">
    <property type="entry name" value="FORMATE DEHYDROGENASE"/>
    <property type="match status" value="1"/>
</dbReference>
<dbReference type="Gene3D" id="3.40.140.10">
    <property type="entry name" value="Cytidine Deaminase, domain 2"/>
    <property type="match status" value="1"/>
</dbReference>
<dbReference type="InterPro" id="IPR003786">
    <property type="entry name" value="FdhD"/>
</dbReference>
<organism evidence="3 4">
    <name type="scientific">Celeribacter arenosi</name>
    <dbReference type="NCBI Taxonomy" id="792649"/>
    <lineage>
        <taxon>Bacteria</taxon>
        <taxon>Pseudomonadati</taxon>
        <taxon>Pseudomonadota</taxon>
        <taxon>Alphaproteobacteria</taxon>
        <taxon>Rhodobacterales</taxon>
        <taxon>Roseobacteraceae</taxon>
        <taxon>Celeribacter</taxon>
    </lineage>
</organism>
<proteinExistence type="predicted"/>
<keyword evidence="2" id="KW-0501">Molybdenum cofactor biosynthesis</keyword>
<evidence type="ECO:0000313" key="4">
    <source>
        <dbReference type="Proteomes" id="UP001399917"/>
    </source>
</evidence>
<dbReference type="PIRSF" id="PIRSF015626">
    <property type="entry name" value="FdhD"/>
    <property type="match status" value="1"/>
</dbReference>
<sequence length="229" mass="24396">MVYNGSTAAVMMGTPQDLPDFLIGFARSEGIVMSPADVTDIEVLRHPNGIEVRGRIPDDRASALDARRRGMTGPVGCGLCGIDSLEAALREPPRVHKMHAHLVGLAANALTALDTRQVLRRQSRGMHAAGYFDVTGLRMMREDVGRHNALDKLIGALGSRDLSGGAVLLTSRISIDLVQKAAQVGLPAVFSVSSPTRGAADLAERIGMTLVTHRDGGEFILDPTEDVPQ</sequence>
<dbReference type="InterPro" id="IPR016193">
    <property type="entry name" value="Cytidine_deaminase-like"/>
</dbReference>
<dbReference type="NCBIfam" id="TIGR00129">
    <property type="entry name" value="fdhD_narQ"/>
    <property type="match status" value="1"/>
</dbReference>
<keyword evidence="4" id="KW-1185">Reference proteome</keyword>
<dbReference type="Proteomes" id="UP001399917">
    <property type="component" value="Unassembled WGS sequence"/>
</dbReference>
<name>A0ABP7K4F1_9RHOB</name>